<evidence type="ECO:0000256" key="3">
    <source>
        <dbReference type="ARBA" id="ARBA00022840"/>
    </source>
</evidence>
<feature type="domain" description="UspA" evidence="4">
    <location>
        <begin position="11"/>
        <end position="141"/>
    </location>
</feature>
<dbReference type="Pfam" id="PF00582">
    <property type="entry name" value="Usp"/>
    <property type="match status" value="2"/>
</dbReference>
<evidence type="ECO:0000256" key="2">
    <source>
        <dbReference type="ARBA" id="ARBA00022741"/>
    </source>
</evidence>
<sequence length="293" mass="30058">MPRTPVPHGAIVVGLDSSPTGVAALEWAVQEASRRNLPLHLLHAYFHELWLAAPPERPEALARTDEVVEAAVARVRSLDGDLRLTWDVPLGSAAGELVAASEHADTVVLGARGRGAVAGVLLGTVSLTVAMHAHCPVVVVHGGATEDGPQAGRVVVGVDGSESSAAAIGHAFAQASSRGAGLTAVHCWWLQISEGEIAGTAEAQGPADVAESGRLLLAEALAGWREKYPDVDVRELVLQEFPVESLIAQSAGAALMVVGTRGKGGFTGLLLGSVSQGVLRGAHCPVAVVRPTA</sequence>
<keyword evidence="2" id="KW-0547">Nucleotide-binding</keyword>
<dbReference type="PANTHER" id="PTHR46268:SF27">
    <property type="entry name" value="UNIVERSAL STRESS PROTEIN RV2623"/>
    <property type="match status" value="1"/>
</dbReference>
<dbReference type="InterPro" id="IPR006016">
    <property type="entry name" value="UspA"/>
</dbReference>
<dbReference type="InterPro" id="IPR006015">
    <property type="entry name" value="Universal_stress_UspA"/>
</dbReference>
<protein>
    <submittedName>
        <fullName evidence="5">Nucleotide-binding universal stress UspA family protein</fullName>
    </submittedName>
</protein>
<keyword evidence="3" id="KW-0067">ATP-binding</keyword>
<feature type="domain" description="UspA" evidence="4">
    <location>
        <begin position="153"/>
        <end position="290"/>
    </location>
</feature>
<comment type="similarity">
    <text evidence="1">Belongs to the universal stress protein A family.</text>
</comment>
<name>A0A542ZI29_9MICO</name>
<dbReference type="GO" id="GO:0005524">
    <property type="term" value="F:ATP binding"/>
    <property type="evidence" value="ECO:0007669"/>
    <property type="project" value="UniProtKB-KW"/>
</dbReference>
<gene>
    <name evidence="5" type="ORF">FB474_1376</name>
</gene>
<accession>A0A542ZI29</accession>
<dbReference type="RefSeq" id="WP_141787950.1">
    <property type="nucleotide sequence ID" value="NZ_BAAAKX010000005.1"/>
</dbReference>
<dbReference type="Proteomes" id="UP000319514">
    <property type="component" value="Unassembled WGS sequence"/>
</dbReference>
<dbReference type="Gene3D" id="3.40.50.620">
    <property type="entry name" value="HUPs"/>
    <property type="match status" value="2"/>
</dbReference>
<keyword evidence="6" id="KW-1185">Reference proteome</keyword>
<dbReference type="EMBL" id="VFOQ01000001">
    <property type="protein sequence ID" value="TQL60001.1"/>
    <property type="molecule type" value="Genomic_DNA"/>
</dbReference>
<dbReference type="SUPFAM" id="SSF52402">
    <property type="entry name" value="Adenine nucleotide alpha hydrolases-like"/>
    <property type="match status" value="2"/>
</dbReference>
<comment type="caution">
    <text evidence="5">The sequence shown here is derived from an EMBL/GenBank/DDBJ whole genome shotgun (WGS) entry which is preliminary data.</text>
</comment>
<dbReference type="OrthoDB" id="267918at2"/>
<dbReference type="InterPro" id="IPR014729">
    <property type="entry name" value="Rossmann-like_a/b/a_fold"/>
</dbReference>
<dbReference type="PANTHER" id="PTHR46268">
    <property type="entry name" value="STRESS RESPONSE PROTEIN NHAX"/>
    <property type="match status" value="1"/>
</dbReference>
<evidence type="ECO:0000259" key="4">
    <source>
        <dbReference type="Pfam" id="PF00582"/>
    </source>
</evidence>
<dbReference type="AlphaFoldDB" id="A0A542ZI29"/>
<evidence type="ECO:0000256" key="1">
    <source>
        <dbReference type="ARBA" id="ARBA00008791"/>
    </source>
</evidence>
<evidence type="ECO:0000313" key="6">
    <source>
        <dbReference type="Proteomes" id="UP000319514"/>
    </source>
</evidence>
<proteinExistence type="inferred from homology"/>
<evidence type="ECO:0000313" key="5">
    <source>
        <dbReference type="EMBL" id="TQL60001.1"/>
    </source>
</evidence>
<reference evidence="5 6" key="1">
    <citation type="submission" date="2019-06" db="EMBL/GenBank/DDBJ databases">
        <title>Sequencing the genomes of 1000 actinobacteria strains.</title>
        <authorList>
            <person name="Klenk H.-P."/>
        </authorList>
    </citation>
    <scope>NUCLEOTIDE SEQUENCE [LARGE SCALE GENOMIC DNA]</scope>
    <source>
        <strain evidence="5 6">DSM 18082</strain>
    </source>
</reference>
<organism evidence="5 6">
    <name type="scientific">Oryzihumus leptocrescens</name>
    <dbReference type="NCBI Taxonomy" id="297536"/>
    <lineage>
        <taxon>Bacteria</taxon>
        <taxon>Bacillati</taxon>
        <taxon>Actinomycetota</taxon>
        <taxon>Actinomycetes</taxon>
        <taxon>Micrococcales</taxon>
        <taxon>Intrasporangiaceae</taxon>
        <taxon>Oryzihumus</taxon>
    </lineage>
</organism>
<dbReference type="PRINTS" id="PR01438">
    <property type="entry name" value="UNVRSLSTRESS"/>
</dbReference>